<protein>
    <recommendedName>
        <fullName evidence="2">ATPase BadF/BadG/BcrA/BcrD type domain-containing protein</fullName>
    </recommendedName>
</protein>
<dbReference type="PANTHER" id="PTHR43190">
    <property type="entry name" value="N-ACETYL-D-GLUCOSAMINE KINASE"/>
    <property type="match status" value="1"/>
</dbReference>
<organism evidence="3 4">
    <name type="scientific">Kitasatospora kazusensis</name>
    <dbReference type="NCBI Taxonomy" id="407974"/>
    <lineage>
        <taxon>Bacteria</taxon>
        <taxon>Bacillati</taxon>
        <taxon>Actinomycetota</taxon>
        <taxon>Actinomycetes</taxon>
        <taxon>Kitasatosporales</taxon>
        <taxon>Streptomycetaceae</taxon>
        <taxon>Kitasatospora</taxon>
    </lineage>
</organism>
<dbReference type="Gene3D" id="3.30.420.40">
    <property type="match status" value="2"/>
</dbReference>
<feature type="domain" description="ATPase BadF/BadG/BcrA/BcrD type" evidence="2">
    <location>
        <begin position="101"/>
        <end position="257"/>
    </location>
</feature>
<dbReference type="Proteomes" id="UP001422759">
    <property type="component" value="Unassembled WGS sequence"/>
</dbReference>
<name>A0ABP5KUN2_9ACTN</name>
<comment type="caution">
    <text evidence="3">The sequence shown here is derived from an EMBL/GenBank/DDBJ whole genome shotgun (WGS) entry which is preliminary data.</text>
</comment>
<keyword evidence="4" id="KW-1185">Reference proteome</keyword>
<accession>A0ABP5KUN2</accession>
<evidence type="ECO:0000259" key="2">
    <source>
        <dbReference type="Pfam" id="PF01869"/>
    </source>
</evidence>
<proteinExistence type="predicted"/>
<dbReference type="InterPro" id="IPR002731">
    <property type="entry name" value="ATPase_BadF"/>
</dbReference>
<gene>
    <name evidence="3" type="ORF">GCM10009760_15200</name>
</gene>
<evidence type="ECO:0000313" key="4">
    <source>
        <dbReference type="Proteomes" id="UP001422759"/>
    </source>
</evidence>
<dbReference type="EMBL" id="BAAANT010000006">
    <property type="protein sequence ID" value="GAA2136016.1"/>
    <property type="molecule type" value="Genomic_DNA"/>
</dbReference>
<dbReference type="RefSeq" id="WP_344462100.1">
    <property type="nucleotide sequence ID" value="NZ_BAAANT010000006.1"/>
</dbReference>
<feature type="compositionally biased region" description="Basic and acidic residues" evidence="1">
    <location>
        <begin position="315"/>
        <end position="331"/>
    </location>
</feature>
<evidence type="ECO:0000313" key="3">
    <source>
        <dbReference type="EMBL" id="GAA2136016.1"/>
    </source>
</evidence>
<dbReference type="InterPro" id="IPR043129">
    <property type="entry name" value="ATPase_NBD"/>
</dbReference>
<dbReference type="InterPro" id="IPR052519">
    <property type="entry name" value="Euk-type_GlcNAc_Kinase"/>
</dbReference>
<evidence type="ECO:0000256" key="1">
    <source>
        <dbReference type="SAM" id="MobiDB-lite"/>
    </source>
</evidence>
<dbReference type="SUPFAM" id="SSF53067">
    <property type="entry name" value="Actin-like ATPase domain"/>
    <property type="match status" value="1"/>
</dbReference>
<dbReference type="PANTHER" id="PTHR43190:SF3">
    <property type="entry name" value="N-ACETYL-D-GLUCOSAMINE KINASE"/>
    <property type="match status" value="1"/>
</dbReference>
<reference evidence="4" key="1">
    <citation type="journal article" date="2019" name="Int. J. Syst. Evol. Microbiol.">
        <title>The Global Catalogue of Microorganisms (GCM) 10K type strain sequencing project: providing services to taxonomists for standard genome sequencing and annotation.</title>
        <authorList>
            <consortium name="The Broad Institute Genomics Platform"/>
            <consortium name="The Broad Institute Genome Sequencing Center for Infectious Disease"/>
            <person name="Wu L."/>
            <person name="Ma J."/>
        </authorList>
    </citation>
    <scope>NUCLEOTIDE SEQUENCE [LARGE SCALE GENOMIC DNA]</scope>
    <source>
        <strain evidence="4">JCM 14560</strain>
    </source>
</reference>
<feature type="region of interest" description="Disordered" evidence="1">
    <location>
        <begin position="315"/>
        <end position="339"/>
    </location>
</feature>
<dbReference type="Pfam" id="PF01869">
    <property type="entry name" value="BcrAD_BadFG"/>
    <property type="match status" value="1"/>
</dbReference>
<sequence>MRYWAIDAGGSNTTALLDDGTRLRRGSVNPASVGAPAARQELLGLLSELAAHLDDEPATGWLATAAVAAHAPQLELDRITRLADRAGITGTVVISRDVLPLLLAPPLGGRGVAVVCGTGSGFLAGDGHGPPSSVGGCEYLGSDEGSAFALGAAGLRAAVQGADGRGEPTALGPALAEYADAPVRELARRLAAQPFPKAAVAALSPVVCRCWLDGDAVAGRVVAEALDHLVGGVRAARDTAGLTGSWSATLAGGVFRGCPEFATALRGRIVGELGADTPPTVAEDPPALVLAALREHPDGLPQALAGRWAWSRTLDPRARDPRAPHARTREARKPRRGAA</sequence>